<dbReference type="SUPFAM" id="SSF69318">
    <property type="entry name" value="Integrin alpha N-terminal domain"/>
    <property type="match status" value="1"/>
</dbReference>
<dbReference type="GO" id="GO:0032006">
    <property type="term" value="P:regulation of TOR signaling"/>
    <property type="evidence" value="ECO:0007669"/>
    <property type="project" value="TreeGrafter"/>
</dbReference>
<evidence type="ECO:0000313" key="2">
    <source>
        <dbReference type="EMBL" id="CAG9824272.1"/>
    </source>
</evidence>
<dbReference type="Gene3D" id="2.130.10.130">
    <property type="entry name" value="Integrin alpha, N-terminal"/>
    <property type="match status" value="1"/>
</dbReference>
<sequence>MRALSLVKRIEFEFPGNVARNALALGDVDNDGCNELVVGNHNGEVAIFKGREKFQTITKLSFVSCIAIGDVMNQNKNILIVVTGDGWCYLYAAPEYSDSELTMTNVEGIEQIDGQIHSTSGTGSFETLPSSDTGSTIKIKRENDKNELVCIHKQRIPANAKHIILGDIDGDGYTEMVLGLTDRVVRSYRWIANPHKSDFNIMDANLDFEPSEKLLGKFLALNKWECANQIGSITLHHSLDGKASILIAQPGGTFMRIKCSSDSVAVQEDFENSGHSHSNSSGAEVISGTVDYQFLGISRMRNPNISTEILGDLRREQTSEVVPSKGKPYALATLDGTIMLVQDEVISWAFAVDHQIFALTKLDVTGNGSDDIVVCSWDGQTYILDQDKNCVRFHLDEPVQAFESGFYNLKTTEADVTCLVYINFKNTIAVYYDLPLKELTCKKFEPDPEKLSKLFVGDDVSAEKALEIVKTMDRKTKKELVEHLLYNV</sequence>
<dbReference type="InterPro" id="IPR028994">
    <property type="entry name" value="Integrin_alpha_N"/>
</dbReference>
<dbReference type="EMBL" id="OU896714">
    <property type="protein sequence ID" value="CAG9824272.1"/>
    <property type="molecule type" value="Genomic_DNA"/>
</dbReference>
<dbReference type="Pfam" id="PF01839">
    <property type="entry name" value="FG-GAP"/>
    <property type="match status" value="1"/>
</dbReference>
<dbReference type="PANTHER" id="PTHR16317:SF1">
    <property type="entry name" value="KICSTOR COMPLEX PROTEIN ITFG2"/>
    <property type="match status" value="1"/>
</dbReference>
<reference evidence="2" key="2">
    <citation type="submission" date="2022-10" db="EMBL/GenBank/DDBJ databases">
        <authorList>
            <consortium name="ENA_rothamsted_submissions"/>
            <consortium name="culmorum"/>
            <person name="King R."/>
        </authorList>
    </citation>
    <scope>NUCLEOTIDE SEQUENCE</scope>
</reference>
<organism evidence="2 3">
    <name type="scientific">Phaedon cochleariae</name>
    <name type="common">Mustard beetle</name>
    <dbReference type="NCBI Taxonomy" id="80249"/>
    <lineage>
        <taxon>Eukaryota</taxon>
        <taxon>Metazoa</taxon>
        <taxon>Ecdysozoa</taxon>
        <taxon>Arthropoda</taxon>
        <taxon>Hexapoda</taxon>
        <taxon>Insecta</taxon>
        <taxon>Pterygota</taxon>
        <taxon>Neoptera</taxon>
        <taxon>Endopterygota</taxon>
        <taxon>Coleoptera</taxon>
        <taxon>Polyphaga</taxon>
        <taxon>Cucujiformia</taxon>
        <taxon>Chrysomeloidea</taxon>
        <taxon>Chrysomelidae</taxon>
        <taxon>Chrysomelinae</taxon>
        <taxon>Chrysomelini</taxon>
        <taxon>Phaedon</taxon>
    </lineage>
</organism>
<dbReference type="InterPro" id="IPR013517">
    <property type="entry name" value="FG-GAP"/>
</dbReference>
<accession>A0A9N9X584</accession>
<keyword evidence="1" id="KW-0732">Signal</keyword>
<evidence type="ECO:0000256" key="1">
    <source>
        <dbReference type="ARBA" id="ARBA00022729"/>
    </source>
</evidence>
<proteinExistence type="predicted"/>
<evidence type="ECO:0008006" key="4">
    <source>
        <dbReference type="Google" id="ProtNLM"/>
    </source>
</evidence>
<dbReference type="InterPro" id="IPR031793">
    <property type="entry name" value="KICSTOR_ITFG2"/>
</dbReference>
<dbReference type="Pfam" id="PF15907">
    <property type="entry name" value="Itfg2"/>
    <property type="match status" value="1"/>
</dbReference>
<dbReference type="Proteomes" id="UP001153737">
    <property type="component" value="Chromosome 8"/>
</dbReference>
<protein>
    <recommendedName>
        <fullName evidence="4">KICSTOR complex protein ITFG2-like</fullName>
    </recommendedName>
</protein>
<evidence type="ECO:0000313" key="3">
    <source>
        <dbReference type="Proteomes" id="UP001153737"/>
    </source>
</evidence>
<keyword evidence="3" id="KW-1185">Reference proteome</keyword>
<dbReference type="AlphaFoldDB" id="A0A9N9X584"/>
<reference evidence="2" key="1">
    <citation type="submission" date="2022-01" db="EMBL/GenBank/DDBJ databases">
        <authorList>
            <person name="King R."/>
        </authorList>
    </citation>
    <scope>NUCLEOTIDE SEQUENCE</scope>
</reference>
<dbReference type="OrthoDB" id="9996127at2759"/>
<name>A0A9N9X584_PHACE</name>
<dbReference type="PANTHER" id="PTHR16317">
    <property type="entry name" value="INTEGRIN ALPHA REPEAT DOMAIN-CONTAINING"/>
    <property type="match status" value="1"/>
</dbReference>
<gene>
    <name evidence="2" type="ORF">PHAECO_LOCUS11735</name>
</gene>